<dbReference type="HOGENOM" id="CLU_3193997_0_0_1"/>
<sequence length="46" mass="5115">VKKKNVERKVVGIDINKKIRRAKMGSSTADSMKVHLSESSSSIEEI</sequence>
<organism evidence="2 3">
    <name type="scientific">Trachipleistophora hominis</name>
    <name type="common">Microsporidian parasite</name>
    <dbReference type="NCBI Taxonomy" id="72359"/>
    <lineage>
        <taxon>Eukaryota</taxon>
        <taxon>Fungi</taxon>
        <taxon>Fungi incertae sedis</taxon>
        <taxon>Microsporidia</taxon>
        <taxon>Pleistophoridae</taxon>
        <taxon>Trachipleistophora</taxon>
    </lineage>
</organism>
<evidence type="ECO:0000313" key="3">
    <source>
        <dbReference type="Proteomes" id="UP000011185"/>
    </source>
</evidence>
<dbReference type="VEuPathDB" id="MicrosporidiaDB:THOM_2977"/>
<proteinExistence type="predicted"/>
<evidence type="ECO:0000256" key="1">
    <source>
        <dbReference type="SAM" id="MobiDB-lite"/>
    </source>
</evidence>
<protein>
    <submittedName>
        <fullName evidence="2">Uncharacterized protein</fullName>
    </submittedName>
</protein>
<reference evidence="2 3" key="1">
    <citation type="journal article" date="2012" name="PLoS Pathog.">
        <title>The genome of the obligate intracellular parasite Trachipleistophora hominis: new insights into microsporidian genome dynamics and reductive evolution.</title>
        <authorList>
            <person name="Heinz E."/>
            <person name="Williams T.A."/>
            <person name="Nakjang S."/>
            <person name="Noel C.J."/>
            <person name="Swan D.C."/>
            <person name="Goldberg A.V."/>
            <person name="Harris S.R."/>
            <person name="Weinmaier T."/>
            <person name="Markert S."/>
            <person name="Becher D."/>
            <person name="Bernhardt J."/>
            <person name="Dagan T."/>
            <person name="Hacker C."/>
            <person name="Lucocq J.M."/>
            <person name="Schweder T."/>
            <person name="Rattei T."/>
            <person name="Hall N."/>
            <person name="Hirt R.P."/>
            <person name="Embley T.M."/>
        </authorList>
    </citation>
    <scope>NUCLEOTIDE SEQUENCE [LARGE SCALE GENOMIC DNA]</scope>
</reference>
<feature type="non-terminal residue" evidence="2">
    <location>
        <position position="1"/>
    </location>
</feature>
<name>L7JRL2_TRAHO</name>
<dbReference type="Proteomes" id="UP000011185">
    <property type="component" value="Unassembled WGS sequence"/>
</dbReference>
<accession>L7JRL2</accession>
<dbReference type="InParanoid" id="L7JRL2"/>
<keyword evidence="3" id="KW-1185">Reference proteome</keyword>
<evidence type="ECO:0000313" key="2">
    <source>
        <dbReference type="EMBL" id="ELQ74113.1"/>
    </source>
</evidence>
<dbReference type="AlphaFoldDB" id="L7JRL2"/>
<feature type="region of interest" description="Disordered" evidence="1">
    <location>
        <begin position="23"/>
        <end position="46"/>
    </location>
</feature>
<gene>
    <name evidence="2" type="ORF">THOM_2977</name>
</gene>
<feature type="compositionally biased region" description="Low complexity" evidence="1">
    <location>
        <begin position="37"/>
        <end position="46"/>
    </location>
</feature>
<dbReference type="EMBL" id="JH994075">
    <property type="protein sequence ID" value="ELQ74113.1"/>
    <property type="molecule type" value="Genomic_DNA"/>
</dbReference>